<evidence type="ECO:0000256" key="10">
    <source>
        <dbReference type="ARBA" id="ARBA00022729"/>
    </source>
</evidence>
<keyword evidence="14" id="KW-0333">Golgi apparatus</keyword>
<keyword evidence="7" id="KW-0121">Carboxypeptidase</keyword>
<evidence type="ECO:0000256" key="9">
    <source>
        <dbReference type="ARBA" id="ARBA00022723"/>
    </source>
</evidence>
<evidence type="ECO:0000256" key="8">
    <source>
        <dbReference type="ARBA" id="ARBA00022670"/>
    </source>
</evidence>
<keyword evidence="8" id="KW-0645">Protease</keyword>
<evidence type="ECO:0000256" key="18">
    <source>
        <dbReference type="ARBA" id="ARBA00023228"/>
    </source>
</evidence>
<dbReference type="GO" id="GO:0005576">
    <property type="term" value="C:extracellular region"/>
    <property type="evidence" value="ECO:0007669"/>
    <property type="project" value="UniProtKB-SubCell"/>
</dbReference>
<evidence type="ECO:0000256" key="12">
    <source>
        <dbReference type="ARBA" id="ARBA00022824"/>
    </source>
</evidence>
<keyword evidence="15" id="KW-0482">Metalloprotease</keyword>
<gene>
    <name evidence="23" type="ORF">B5D82_06445</name>
</gene>
<feature type="domain" description="Peptidase M28" evidence="22">
    <location>
        <begin position="266"/>
        <end position="453"/>
    </location>
</feature>
<reference evidence="23 24" key="1">
    <citation type="submission" date="2017-08" db="EMBL/GenBank/DDBJ databases">
        <title>Complete genome of Colwellia sp. NB097-1, a psychrophile bacterium ioslated from Bering Sea.</title>
        <authorList>
            <person name="Chen X."/>
        </authorList>
    </citation>
    <scope>NUCLEOTIDE SEQUENCE [LARGE SCALE GENOMIC DNA]</scope>
    <source>
        <strain evidence="23 24">NB097-1</strain>
    </source>
</reference>
<dbReference type="GO" id="GO:0046872">
    <property type="term" value="F:metal ion binding"/>
    <property type="evidence" value="ECO:0007669"/>
    <property type="project" value="UniProtKB-KW"/>
</dbReference>
<dbReference type="RefSeq" id="WP_081150067.1">
    <property type="nucleotide sequence ID" value="NZ_CP020465.1"/>
</dbReference>
<dbReference type="EMBL" id="CP020465">
    <property type="protein sequence ID" value="ASP47427.1"/>
    <property type="molecule type" value="Genomic_DNA"/>
</dbReference>
<evidence type="ECO:0000256" key="17">
    <source>
        <dbReference type="ARBA" id="ARBA00023180"/>
    </source>
</evidence>
<comment type="subcellular location">
    <subcellularLocation>
        <location evidence="1">Endoplasmic reticulum</location>
    </subcellularLocation>
    <subcellularLocation>
        <location evidence="3">Golgi apparatus</location>
    </subcellularLocation>
    <subcellularLocation>
        <location evidence="2">Lysosome</location>
    </subcellularLocation>
    <subcellularLocation>
        <location evidence="4">Secreted</location>
    </subcellularLocation>
</comment>
<evidence type="ECO:0000256" key="2">
    <source>
        <dbReference type="ARBA" id="ARBA00004371"/>
    </source>
</evidence>
<dbReference type="PANTHER" id="PTHR12053">
    <property type="entry name" value="PROTEASE FAMILY M28 PLASMA GLUTAMATE CARBOXYPEPTIDASE-RELATED"/>
    <property type="match status" value="1"/>
</dbReference>
<evidence type="ECO:0000256" key="3">
    <source>
        <dbReference type="ARBA" id="ARBA00004555"/>
    </source>
</evidence>
<keyword evidence="6" id="KW-0964">Secreted</keyword>
<evidence type="ECO:0000256" key="5">
    <source>
        <dbReference type="ARBA" id="ARBA00014116"/>
    </source>
</evidence>
<dbReference type="OrthoDB" id="9769665at2"/>
<feature type="chain" id="PRO_5012510721" description="Carboxypeptidase Q" evidence="21">
    <location>
        <begin position="27"/>
        <end position="469"/>
    </location>
</feature>
<dbReference type="InterPro" id="IPR039866">
    <property type="entry name" value="CPQ"/>
</dbReference>
<dbReference type="PANTHER" id="PTHR12053:SF3">
    <property type="entry name" value="CARBOXYPEPTIDASE Q"/>
    <property type="match status" value="1"/>
</dbReference>
<feature type="signal peptide" evidence="21">
    <location>
        <begin position="1"/>
        <end position="26"/>
    </location>
</feature>
<comment type="subunit">
    <text evidence="19">Homodimer. The monomeric form is inactive while the homodimer is active.</text>
</comment>
<evidence type="ECO:0000256" key="15">
    <source>
        <dbReference type="ARBA" id="ARBA00023049"/>
    </source>
</evidence>
<evidence type="ECO:0000256" key="6">
    <source>
        <dbReference type="ARBA" id="ARBA00022525"/>
    </source>
</evidence>
<keyword evidence="24" id="KW-1185">Reference proteome</keyword>
<evidence type="ECO:0000256" key="21">
    <source>
        <dbReference type="SAM" id="SignalP"/>
    </source>
</evidence>
<dbReference type="InterPro" id="IPR007484">
    <property type="entry name" value="Peptidase_M28"/>
</dbReference>
<keyword evidence="12" id="KW-0256">Endoplasmic reticulum</keyword>
<dbReference type="GO" id="GO:0005764">
    <property type="term" value="C:lysosome"/>
    <property type="evidence" value="ECO:0007669"/>
    <property type="project" value="UniProtKB-SubCell"/>
</dbReference>
<evidence type="ECO:0000313" key="24">
    <source>
        <dbReference type="Proteomes" id="UP000202259"/>
    </source>
</evidence>
<dbReference type="Gene3D" id="3.50.30.30">
    <property type="match status" value="1"/>
</dbReference>
<keyword evidence="16" id="KW-0865">Zymogen</keyword>
<dbReference type="Gene3D" id="3.40.630.10">
    <property type="entry name" value="Zn peptidases"/>
    <property type="match status" value="1"/>
</dbReference>
<evidence type="ECO:0000256" key="7">
    <source>
        <dbReference type="ARBA" id="ARBA00022645"/>
    </source>
</evidence>
<keyword evidence="9" id="KW-0479">Metal-binding</keyword>
<dbReference type="GO" id="GO:0070573">
    <property type="term" value="F:metallodipeptidase activity"/>
    <property type="evidence" value="ECO:0007669"/>
    <property type="project" value="InterPro"/>
</dbReference>
<keyword evidence="10 21" id="KW-0732">Signal</keyword>
<evidence type="ECO:0000256" key="11">
    <source>
        <dbReference type="ARBA" id="ARBA00022801"/>
    </source>
</evidence>
<evidence type="ECO:0000259" key="22">
    <source>
        <dbReference type="Pfam" id="PF04389"/>
    </source>
</evidence>
<dbReference type="GO" id="GO:0006508">
    <property type="term" value="P:proteolysis"/>
    <property type="evidence" value="ECO:0007669"/>
    <property type="project" value="UniProtKB-KW"/>
</dbReference>
<evidence type="ECO:0000256" key="19">
    <source>
        <dbReference type="ARBA" id="ARBA00025833"/>
    </source>
</evidence>
<name>A0A222G689_9GAMM</name>
<sequence length="469" mass="50306">MISKSKFIASTYLAVLMSVGSFIASAQQLNTDQQAQLNALKTTALQSDLSYQLIESLTTEVGHRLMGSEGDKKSIVWAVNKMKALGFDKVWTEEVTGSYWLRGEAKARIVAPYPHDVVILALGGSIGTSKEGLTAKVAHFETLADLKAAPDNSLNGKIAFVSYQMERHIDGDGYGPAVGTRVGGAVVAAQKGASALIMRSVGTDNNRTAHTGVMRYKDEVKKIPAAALSNPDADLLVNQLKRGEEVSMYLNMTAKTNAEVVATSANVIGEFTGSELPNEIVSLGAHLDSWDVGTGALDDGLGIGMVMAAAHHIGQLPKRPKRTIRVILFAAEEVGLLGAKQYVKAHKDDMNAHVMGAEWDFGIGRIYKMTPGVGAQSLNAVRELAQYLAPMGVALAPENNAKGQSDMSALSDAGMPSINFSPDGSNYFDYHHTENDTLDKVEPEALKVNTAIYTMYAYFAAQAMVDFRK</sequence>
<keyword evidence="17" id="KW-0325">Glycoprotein</keyword>
<dbReference type="GO" id="GO:0004180">
    <property type="term" value="F:carboxypeptidase activity"/>
    <property type="evidence" value="ECO:0007669"/>
    <property type="project" value="UniProtKB-KW"/>
</dbReference>
<dbReference type="KEGG" id="cber:B5D82_06445"/>
<keyword evidence="11" id="KW-0378">Hydrolase</keyword>
<accession>A0A222G689</accession>
<dbReference type="SUPFAM" id="SSF53187">
    <property type="entry name" value="Zn-dependent exopeptidases"/>
    <property type="match status" value="1"/>
</dbReference>
<evidence type="ECO:0000256" key="1">
    <source>
        <dbReference type="ARBA" id="ARBA00004240"/>
    </source>
</evidence>
<evidence type="ECO:0000256" key="4">
    <source>
        <dbReference type="ARBA" id="ARBA00004613"/>
    </source>
</evidence>
<dbReference type="AlphaFoldDB" id="A0A222G689"/>
<keyword evidence="13" id="KW-0862">Zinc</keyword>
<proteinExistence type="predicted"/>
<evidence type="ECO:0000256" key="16">
    <source>
        <dbReference type="ARBA" id="ARBA00023145"/>
    </source>
</evidence>
<organism evidence="23 24">
    <name type="scientific">Cognaticolwellia beringensis</name>
    <dbReference type="NCBI Taxonomy" id="1967665"/>
    <lineage>
        <taxon>Bacteria</taxon>
        <taxon>Pseudomonadati</taxon>
        <taxon>Pseudomonadota</taxon>
        <taxon>Gammaproteobacteria</taxon>
        <taxon>Alteromonadales</taxon>
        <taxon>Colwelliaceae</taxon>
        <taxon>Cognaticolwellia</taxon>
    </lineage>
</organism>
<protein>
    <recommendedName>
        <fullName evidence="5">Carboxypeptidase Q</fullName>
    </recommendedName>
    <alternativeName>
        <fullName evidence="20">Plasma glutamate carboxypeptidase</fullName>
    </alternativeName>
</protein>
<dbReference type="Proteomes" id="UP000202259">
    <property type="component" value="Chromosome"/>
</dbReference>
<dbReference type="Pfam" id="PF04389">
    <property type="entry name" value="Peptidase_M28"/>
    <property type="match status" value="1"/>
</dbReference>
<evidence type="ECO:0000256" key="13">
    <source>
        <dbReference type="ARBA" id="ARBA00022833"/>
    </source>
</evidence>
<evidence type="ECO:0000256" key="20">
    <source>
        <dbReference type="ARBA" id="ARBA00033328"/>
    </source>
</evidence>
<keyword evidence="18" id="KW-0458">Lysosome</keyword>
<evidence type="ECO:0000313" key="23">
    <source>
        <dbReference type="EMBL" id="ASP47427.1"/>
    </source>
</evidence>
<evidence type="ECO:0000256" key="14">
    <source>
        <dbReference type="ARBA" id="ARBA00023034"/>
    </source>
</evidence>